<dbReference type="SUPFAM" id="SSF57667">
    <property type="entry name" value="beta-beta-alpha zinc fingers"/>
    <property type="match status" value="1"/>
</dbReference>
<feature type="region of interest" description="Disordered" evidence="2">
    <location>
        <begin position="168"/>
        <end position="189"/>
    </location>
</feature>
<evidence type="ECO:0000313" key="5">
    <source>
        <dbReference type="Proteomes" id="UP001085076"/>
    </source>
</evidence>
<feature type="compositionally biased region" description="Basic and acidic residues" evidence="2">
    <location>
        <begin position="178"/>
        <end position="189"/>
    </location>
</feature>
<keyword evidence="1" id="KW-0862">Zinc</keyword>
<sequence>MTDFQNNEEAGEISTNNQRTGPYASDCDQEASDIKLTTWLNLTLGGKASSTTGSSSDTQSKATPLKVFSCNFCMRKFFSSQALGGHQNAHKRERGAARRPNQSPRLMMSLPLSAPFLHSLRVQPHSMINKAKRDGDMGMAARFEGTGMSWTPFAIEEEKSLMWPRSFQIGSSSPKQTSESHKLDLSLHL</sequence>
<dbReference type="Gene3D" id="3.30.160.60">
    <property type="entry name" value="Classic Zinc Finger"/>
    <property type="match status" value="1"/>
</dbReference>
<dbReference type="OrthoDB" id="1933825at2759"/>
<evidence type="ECO:0000259" key="3">
    <source>
        <dbReference type="PROSITE" id="PS50157"/>
    </source>
</evidence>
<proteinExistence type="predicted"/>
<evidence type="ECO:0000256" key="1">
    <source>
        <dbReference type="PROSITE-ProRule" id="PRU00042"/>
    </source>
</evidence>
<feature type="domain" description="C2H2-type" evidence="3">
    <location>
        <begin position="68"/>
        <end position="95"/>
    </location>
</feature>
<dbReference type="EMBL" id="JAGGNH010000002">
    <property type="protein sequence ID" value="KAJ0980249.1"/>
    <property type="molecule type" value="Genomic_DNA"/>
</dbReference>
<dbReference type="PANTHER" id="PTHR47593:SF8">
    <property type="entry name" value="OS12G0581900 PROTEIN"/>
    <property type="match status" value="1"/>
</dbReference>
<protein>
    <recommendedName>
        <fullName evidence="3">C2H2-type domain-containing protein</fullName>
    </recommendedName>
</protein>
<accession>A0A9D5CWL6</accession>
<gene>
    <name evidence="4" type="ORF">J5N97_008504</name>
</gene>
<dbReference type="InterPro" id="IPR053266">
    <property type="entry name" value="Zinc_finger_protein_7"/>
</dbReference>
<dbReference type="Proteomes" id="UP001085076">
    <property type="component" value="Miscellaneous, Linkage group lg02"/>
</dbReference>
<dbReference type="PANTHER" id="PTHR47593">
    <property type="entry name" value="ZINC FINGER PROTEIN 4-LIKE"/>
    <property type="match status" value="1"/>
</dbReference>
<evidence type="ECO:0000256" key="2">
    <source>
        <dbReference type="SAM" id="MobiDB-lite"/>
    </source>
</evidence>
<dbReference type="PROSITE" id="PS50157">
    <property type="entry name" value="ZINC_FINGER_C2H2_2"/>
    <property type="match status" value="1"/>
</dbReference>
<dbReference type="InterPro" id="IPR013087">
    <property type="entry name" value="Znf_C2H2_type"/>
</dbReference>
<feature type="compositionally biased region" description="Polar residues" evidence="2">
    <location>
        <begin position="1"/>
        <end position="20"/>
    </location>
</feature>
<dbReference type="PROSITE" id="PS00028">
    <property type="entry name" value="ZINC_FINGER_C2H2_1"/>
    <property type="match status" value="1"/>
</dbReference>
<dbReference type="InterPro" id="IPR036236">
    <property type="entry name" value="Znf_C2H2_sf"/>
</dbReference>
<keyword evidence="5" id="KW-1185">Reference proteome</keyword>
<reference evidence="4" key="1">
    <citation type="submission" date="2021-03" db="EMBL/GenBank/DDBJ databases">
        <authorList>
            <person name="Li Z."/>
            <person name="Yang C."/>
        </authorList>
    </citation>
    <scope>NUCLEOTIDE SEQUENCE</scope>
    <source>
        <strain evidence="4">Dzin_1.0</strain>
        <tissue evidence="4">Leaf</tissue>
    </source>
</reference>
<feature type="region of interest" description="Disordered" evidence="2">
    <location>
        <begin position="83"/>
        <end position="102"/>
    </location>
</feature>
<feature type="region of interest" description="Disordered" evidence="2">
    <location>
        <begin position="1"/>
        <end position="26"/>
    </location>
</feature>
<keyword evidence="1" id="KW-0479">Metal-binding</keyword>
<name>A0A9D5CWL6_9LILI</name>
<reference evidence="4" key="2">
    <citation type="journal article" date="2022" name="Hortic Res">
        <title>The genome of Dioscorea zingiberensis sheds light on the biosynthesis, origin and evolution of the medicinally important diosgenin saponins.</title>
        <authorList>
            <person name="Li Y."/>
            <person name="Tan C."/>
            <person name="Li Z."/>
            <person name="Guo J."/>
            <person name="Li S."/>
            <person name="Chen X."/>
            <person name="Wang C."/>
            <person name="Dai X."/>
            <person name="Yang H."/>
            <person name="Song W."/>
            <person name="Hou L."/>
            <person name="Xu J."/>
            <person name="Tong Z."/>
            <person name="Xu A."/>
            <person name="Yuan X."/>
            <person name="Wang W."/>
            <person name="Yang Q."/>
            <person name="Chen L."/>
            <person name="Sun Z."/>
            <person name="Wang K."/>
            <person name="Pan B."/>
            <person name="Chen J."/>
            <person name="Bao Y."/>
            <person name="Liu F."/>
            <person name="Qi X."/>
            <person name="Gang D.R."/>
            <person name="Wen J."/>
            <person name="Li J."/>
        </authorList>
    </citation>
    <scope>NUCLEOTIDE SEQUENCE</scope>
    <source>
        <strain evidence="4">Dzin_1.0</strain>
    </source>
</reference>
<keyword evidence="1" id="KW-0863">Zinc-finger</keyword>
<comment type="caution">
    <text evidence="4">The sequence shown here is derived from an EMBL/GenBank/DDBJ whole genome shotgun (WGS) entry which is preliminary data.</text>
</comment>
<evidence type="ECO:0000313" key="4">
    <source>
        <dbReference type="EMBL" id="KAJ0980249.1"/>
    </source>
</evidence>
<dbReference type="AlphaFoldDB" id="A0A9D5CWL6"/>
<feature type="compositionally biased region" description="Polar residues" evidence="2">
    <location>
        <begin position="168"/>
        <end position="177"/>
    </location>
</feature>
<dbReference type="GO" id="GO:0008270">
    <property type="term" value="F:zinc ion binding"/>
    <property type="evidence" value="ECO:0007669"/>
    <property type="project" value="UniProtKB-KW"/>
</dbReference>
<organism evidence="4 5">
    <name type="scientific">Dioscorea zingiberensis</name>
    <dbReference type="NCBI Taxonomy" id="325984"/>
    <lineage>
        <taxon>Eukaryota</taxon>
        <taxon>Viridiplantae</taxon>
        <taxon>Streptophyta</taxon>
        <taxon>Embryophyta</taxon>
        <taxon>Tracheophyta</taxon>
        <taxon>Spermatophyta</taxon>
        <taxon>Magnoliopsida</taxon>
        <taxon>Liliopsida</taxon>
        <taxon>Dioscoreales</taxon>
        <taxon>Dioscoreaceae</taxon>
        <taxon>Dioscorea</taxon>
    </lineage>
</organism>